<dbReference type="Proteomes" id="UP000789595">
    <property type="component" value="Unassembled WGS sequence"/>
</dbReference>
<keyword evidence="1" id="KW-0732">Signal</keyword>
<comment type="caution">
    <text evidence="2">The sequence shown here is derived from an EMBL/GenBank/DDBJ whole genome shotgun (WGS) entry which is preliminary data.</text>
</comment>
<evidence type="ECO:0000256" key="1">
    <source>
        <dbReference type="SAM" id="SignalP"/>
    </source>
</evidence>
<sequence>MGPPSSWPLLLLGWAAGADLATMAPAYCPPHAARTRGRELCPTDPVCAASVQRFATAKRHAPPRVAVLLRGVAFRNWGSRDTEGSCCRGTEASQRSVVESWDEHLFAPLEARGYEVNIYVATYRCSNGKDWVERDLLAQLAPRLRGVYLGSYDNTTQSATHARALALAHAESSSREDQPEGAGKAARAFEHVFIMRLDMALTRRSNLTCLLAQDGPMTRSEAGNADGFSYLPGRFFACAVRARAALYYSHDWVASVLSLAGVDAPAAGAPVLYAHAVGGRAQDACATRAWRHEKRSAETAARWLRARGRAAAADRARAACYAARRPSRDYQNR</sequence>
<dbReference type="AlphaFoldDB" id="A0A8J2SWK6"/>
<feature type="signal peptide" evidence="1">
    <location>
        <begin position="1"/>
        <end position="17"/>
    </location>
</feature>
<reference evidence="2" key="1">
    <citation type="submission" date="2021-11" db="EMBL/GenBank/DDBJ databases">
        <authorList>
            <consortium name="Genoscope - CEA"/>
            <person name="William W."/>
        </authorList>
    </citation>
    <scope>NUCLEOTIDE SEQUENCE</scope>
</reference>
<organism evidence="2 3">
    <name type="scientific">Pelagomonas calceolata</name>
    <dbReference type="NCBI Taxonomy" id="35677"/>
    <lineage>
        <taxon>Eukaryota</taxon>
        <taxon>Sar</taxon>
        <taxon>Stramenopiles</taxon>
        <taxon>Ochrophyta</taxon>
        <taxon>Pelagophyceae</taxon>
        <taxon>Pelagomonadales</taxon>
        <taxon>Pelagomonadaceae</taxon>
        <taxon>Pelagomonas</taxon>
    </lineage>
</organism>
<evidence type="ECO:0000313" key="2">
    <source>
        <dbReference type="EMBL" id="CAH0377881.1"/>
    </source>
</evidence>
<evidence type="ECO:0000313" key="3">
    <source>
        <dbReference type="Proteomes" id="UP000789595"/>
    </source>
</evidence>
<protein>
    <submittedName>
        <fullName evidence="2">Uncharacterized protein</fullName>
    </submittedName>
</protein>
<dbReference type="EMBL" id="CAKKNE010000005">
    <property type="protein sequence ID" value="CAH0377881.1"/>
    <property type="molecule type" value="Genomic_DNA"/>
</dbReference>
<feature type="chain" id="PRO_5035284019" evidence="1">
    <location>
        <begin position="18"/>
        <end position="333"/>
    </location>
</feature>
<dbReference type="OrthoDB" id="10265675at2759"/>
<name>A0A8J2SWK6_9STRA</name>
<keyword evidence="3" id="KW-1185">Reference proteome</keyword>
<proteinExistence type="predicted"/>
<accession>A0A8J2SWK6</accession>
<gene>
    <name evidence="2" type="ORF">PECAL_5P24010</name>
</gene>